<accession>A0ABV7WQ86</accession>
<feature type="transmembrane region" description="Helical" evidence="10">
    <location>
        <begin position="257"/>
        <end position="283"/>
    </location>
</feature>
<feature type="transmembrane region" description="Helical" evidence="10">
    <location>
        <begin position="178"/>
        <end position="198"/>
    </location>
</feature>
<keyword evidence="4" id="KW-1003">Cell membrane</keyword>
<keyword evidence="12" id="KW-1185">Reference proteome</keyword>
<dbReference type="InterPro" id="IPR050222">
    <property type="entry name" value="MATE_MdtK"/>
</dbReference>
<evidence type="ECO:0000256" key="9">
    <source>
        <dbReference type="ARBA" id="ARBA00031636"/>
    </source>
</evidence>
<dbReference type="RefSeq" id="WP_290282514.1">
    <property type="nucleotide sequence ID" value="NZ_JAUFQI010000001.1"/>
</dbReference>
<feature type="transmembrane region" description="Helical" evidence="10">
    <location>
        <begin position="218"/>
        <end position="237"/>
    </location>
</feature>
<dbReference type="PANTHER" id="PTHR43298:SF2">
    <property type="entry name" value="FMN_FAD EXPORTER YEEO-RELATED"/>
    <property type="match status" value="1"/>
</dbReference>
<dbReference type="PIRSF" id="PIRSF006603">
    <property type="entry name" value="DinF"/>
    <property type="match status" value="1"/>
</dbReference>
<evidence type="ECO:0000256" key="5">
    <source>
        <dbReference type="ARBA" id="ARBA00022692"/>
    </source>
</evidence>
<evidence type="ECO:0000256" key="10">
    <source>
        <dbReference type="SAM" id="Phobius"/>
    </source>
</evidence>
<dbReference type="PANTHER" id="PTHR43298">
    <property type="entry name" value="MULTIDRUG RESISTANCE PROTEIN NORM-RELATED"/>
    <property type="match status" value="1"/>
</dbReference>
<reference evidence="12" key="1">
    <citation type="journal article" date="2019" name="Int. J. Syst. Evol. Microbiol.">
        <title>The Global Catalogue of Microorganisms (GCM) 10K type strain sequencing project: providing services to taxonomists for standard genome sequencing and annotation.</title>
        <authorList>
            <consortium name="The Broad Institute Genomics Platform"/>
            <consortium name="The Broad Institute Genome Sequencing Center for Infectious Disease"/>
            <person name="Wu L."/>
            <person name="Ma J."/>
        </authorList>
    </citation>
    <scope>NUCLEOTIDE SEQUENCE [LARGE SCALE GENOMIC DNA]</scope>
    <source>
        <strain evidence="12">CECT 8288</strain>
    </source>
</reference>
<keyword evidence="3" id="KW-0050">Antiport</keyword>
<gene>
    <name evidence="11" type="ORF">ACFOND_07580</name>
</gene>
<feature type="transmembrane region" description="Helical" evidence="10">
    <location>
        <begin position="146"/>
        <end position="166"/>
    </location>
</feature>
<evidence type="ECO:0000256" key="3">
    <source>
        <dbReference type="ARBA" id="ARBA00022449"/>
    </source>
</evidence>
<protein>
    <recommendedName>
        <fullName evidence="9">Multidrug-efflux transporter</fullName>
    </recommendedName>
</protein>
<comment type="subcellular location">
    <subcellularLocation>
        <location evidence="1">Cell inner membrane</location>
        <topology evidence="1">Multi-pass membrane protein</topology>
    </subcellularLocation>
</comment>
<evidence type="ECO:0000256" key="1">
    <source>
        <dbReference type="ARBA" id="ARBA00004429"/>
    </source>
</evidence>
<keyword evidence="8 10" id="KW-0472">Membrane</keyword>
<evidence type="ECO:0000313" key="11">
    <source>
        <dbReference type="EMBL" id="MFC3701490.1"/>
    </source>
</evidence>
<proteinExistence type="predicted"/>
<organism evidence="11 12">
    <name type="scientific">Reinekea marina</name>
    <dbReference type="NCBI Taxonomy" id="1310421"/>
    <lineage>
        <taxon>Bacteria</taxon>
        <taxon>Pseudomonadati</taxon>
        <taxon>Pseudomonadota</taxon>
        <taxon>Gammaproteobacteria</taxon>
        <taxon>Oceanospirillales</taxon>
        <taxon>Saccharospirillaceae</taxon>
        <taxon>Reinekea</taxon>
    </lineage>
</organism>
<name>A0ABV7WQ86_9GAMM</name>
<dbReference type="Proteomes" id="UP001595710">
    <property type="component" value="Unassembled WGS sequence"/>
</dbReference>
<keyword evidence="2" id="KW-0813">Transport</keyword>
<feature type="transmembrane region" description="Helical" evidence="10">
    <location>
        <begin position="407"/>
        <end position="426"/>
    </location>
</feature>
<keyword evidence="5 10" id="KW-0812">Transmembrane</keyword>
<dbReference type="CDD" id="cd13131">
    <property type="entry name" value="MATE_NorM_like"/>
    <property type="match status" value="1"/>
</dbReference>
<feature type="transmembrane region" description="Helical" evidence="10">
    <location>
        <begin position="337"/>
        <end position="363"/>
    </location>
</feature>
<keyword evidence="6 10" id="KW-1133">Transmembrane helix</keyword>
<keyword evidence="7" id="KW-0406">Ion transport</keyword>
<feature type="transmembrane region" description="Helical" evidence="10">
    <location>
        <begin position="438"/>
        <end position="457"/>
    </location>
</feature>
<evidence type="ECO:0000256" key="2">
    <source>
        <dbReference type="ARBA" id="ARBA00022448"/>
    </source>
</evidence>
<dbReference type="EMBL" id="JBHRYN010000008">
    <property type="protein sequence ID" value="MFC3701490.1"/>
    <property type="molecule type" value="Genomic_DNA"/>
</dbReference>
<feature type="transmembrane region" description="Helical" evidence="10">
    <location>
        <begin position="369"/>
        <end position="386"/>
    </location>
</feature>
<evidence type="ECO:0000256" key="7">
    <source>
        <dbReference type="ARBA" id="ARBA00023065"/>
    </source>
</evidence>
<dbReference type="NCBIfam" id="TIGR00797">
    <property type="entry name" value="matE"/>
    <property type="match status" value="1"/>
</dbReference>
<sequence length="467" mass="50613">MNHEIIDETHQPKADKKQPLIGRVKQEWSVLAKLGAPILVAQLAQMANGVIDVIMAGRASADDLTGVAIGNSLWTPLFLFMLGVLGASQPIISSLRGEGSHHKIVPVTWSAIYIGICAALISILALTNIGPVLALLNMEAKPEYITVGYLQAFVWGIPALFLLLALRGLTDGLGHTKTFMAFSILTACINAPLNYAFIYGKFGAPELGGIGCGWATAISMWVTVILYLVYLNFAKAFQNFHLWRHRIQPNLTEIKAFLSLGIPIGFTIFVESTMFAVIALLLASFGSHIVAGHQIAINVVSVMFMVPLSLGMALTLRISFLMGAKDKDSANLVAKSSLILVLIIAFFYAGILVPFAETLAGFYSTEQDVIDVAVVLLGYGAMFQIADVIQVNSISALRGFKDTKIPMLIMVSSFWGIGIPLGYILAKTDWLFPAMGAAGFWIGLIAGLTNAAFWLTLRLFRFSRVQR</sequence>
<evidence type="ECO:0000256" key="6">
    <source>
        <dbReference type="ARBA" id="ARBA00022989"/>
    </source>
</evidence>
<feature type="transmembrane region" description="Helical" evidence="10">
    <location>
        <begin position="295"/>
        <end position="316"/>
    </location>
</feature>
<dbReference type="Pfam" id="PF01554">
    <property type="entry name" value="MatE"/>
    <property type="match status" value="2"/>
</dbReference>
<feature type="transmembrane region" description="Helical" evidence="10">
    <location>
        <begin position="73"/>
        <end position="92"/>
    </location>
</feature>
<feature type="transmembrane region" description="Helical" evidence="10">
    <location>
        <begin position="104"/>
        <end position="126"/>
    </location>
</feature>
<evidence type="ECO:0000313" key="12">
    <source>
        <dbReference type="Proteomes" id="UP001595710"/>
    </source>
</evidence>
<evidence type="ECO:0000256" key="8">
    <source>
        <dbReference type="ARBA" id="ARBA00023136"/>
    </source>
</evidence>
<evidence type="ECO:0000256" key="4">
    <source>
        <dbReference type="ARBA" id="ARBA00022475"/>
    </source>
</evidence>
<dbReference type="InterPro" id="IPR002528">
    <property type="entry name" value="MATE_fam"/>
</dbReference>
<comment type="caution">
    <text evidence="11">The sequence shown here is derived from an EMBL/GenBank/DDBJ whole genome shotgun (WGS) entry which is preliminary data.</text>
</comment>
<dbReference type="InterPro" id="IPR048279">
    <property type="entry name" value="MdtK-like"/>
</dbReference>